<dbReference type="SFLD" id="SFLDS00029">
    <property type="entry name" value="Radical_SAM"/>
    <property type="match status" value="1"/>
</dbReference>
<dbReference type="SUPFAM" id="SSF102114">
    <property type="entry name" value="Radical SAM enzymes"/>
    <property type="match status" value="1"/>
</dbReference>
<name>A0A0E4GC26_9FIRM</name>
<evidence type="ECO:0000256" key="6">
    <source>
        <dbReference type="ARBA" id="ARBA00023004"/>
    </source>
</evidence>
<dbReference type="NCBIfam" id="TIGR00238">
    <property type="entry name" value="KamA family radical SAM protein"/>
    <property type="match status" value="1"/>
</dbReference>
<evidence type="ECO:0000256" key="10">
    <source>
        <dbReference type="PIRSR" id="PIRSR603739-50"/>
    </source>
</evidence>
<dbReference type="STRING" id="690567.1654"/>
<feature type="binding site" evidence="9">
    <location>
        <position position="176"/>
    </location>
    <ligand>
        <name>[4Fe-4S] cluster</name>
        <dbReference type="ChEBI" id="CHEBI:49883"/>
        <note>4Fe-4S-S-AdoMet</note>
    </ligand>
</feature>
<evidence type="ECO:0000259" key="11">
    <source>
        <dbReference type="PROSITE" id="PS51918"/>
    </source>
</evidence>
<dbReference type="Proteomes" id="UP000045545">
    <property type="component" value="Unassembled WGS sequence"/>
</dbReference>
<dbReference type="PANTHER" id="PTHR30538:SF1">
    <property type="entry name" value="L-LYSINE 2,3-AMINOMUTASE"/>
    <property type="match status" value="1"/>
</dbReference>
<evidence type="ECO:0000256" key="1">
    <source>
        <dbReference type="ARBA" id="ARBA00001933"/>
    </source>
</evidence>
<gene>
    <name evidence="12" type="ORF">1654</name>
</gene>
<feature type="domain" description="Radical SAM core" evidence="11">
    <location>
        <begin position="155"/>
        <end position="366"/>
    </location>
</feature>
<comment type="cofactor">
    <cofactor evidence="1 10">
        <name>pyridoxal 5'-phosphate</name>
        <dbReference type="ChEBI" id="CHEBI:597326"/>
    </cofactor>
</comment>
<dbReference type="GO" id="GO:0016853">
    <property type="term" value="F:isomerase activity"/>
    <property type="evidence" value="ECO:0007669"/>
    <property type="project" value="UniProtKB-KW"/>
</dbReference>
<dbReference type="InterPro" id="IPR058240">
    <property type="entry name" value="rSAM_sf"/>
</dbReference>
<dbReference type="EMBL" id="CGIH01000027">
    <property type="protein sequence ID" value="CFX69226.1"/>
    <property type="molecule type" value="Genomic_DNA"/>
</dbReference>
<dbReference type="GO" id="GO:0051539">
    <property type="term" value="F:4 iron, 4 sulfur cluster binding"/>
    <property type="evidence" value="ECO:0007669"/>
    <property type="project" value="UniProtKB-KW"/>
</dbReference>
<keyword evidence="2 9" id="KW-0004">4Fe-4S</keyword>
<dbReference type="CDD" id="cd01335">
    <property type="entry name" value="Radical_SAM"/>
    <property type="match status" value="1"/>
</dbReference>
<dbReference type="Gene3D" id="3.20.20.70">
    <property type="entry name" value="Aldolase class I"/>
    <property type="match status" value="1"/>
</dbReference>
<evidence type="ECO:0000256" key="7">
    <source>
        <dbReference type="ARBA" id="ARBA00023014"/>
    </source>
</evidence>
<evidence type="ECO:0000313" key="12">
    <source>
        <dbReference type="EMBL" id="CFX69226.1"/>
    </source>
</evidence>
<dbReference type="PROSITE" id="PS51918">
    <property type="entry name" value="RADICAL_SAM"/>
    <property type="match status" value="1"/>
</dbReference>
<dbReference type="OrthoDB" id="9768064at2"/>
<keyword evidence="8" id="KW-0413">Isomerase</keyword>
<dbReference type="AlphaFoldDB" id="A0A0E4GC26"/>
<keyword evidence="3" id="KW-0949">S-adenosyl-L-methionine</keyword>
<dbReference type="PANTHER" id="PTHR30538">
    <property type="entry name" value="LYSINE 2,3-AMINOMUTASE-RELATED"/>
    <property type="match status" value="1"/>
</dbReference>
<dbReference type="InterPro" id="IPR025895">
    <property type="entry name" value="LAM_C_dom"/>
</dbReference>
<evidence type="ECO:0000256" key="2">
    <source>
        <dbReference type="ARBA" id="ARBA00022485"/>
    </source>
</evidence>
<keyword evidence="6" id="KW-0408">Iron</keyword>
<evidence type="ECO:0000256" key="3">
    <source>
        <dbReference type="ARBA" id="ARBA00022691"/>
    </source>
</evidence>
<sequence length="414" mass="47131">MREYPERSLSIVDSVLRSEELASDTQEYMAAAAQIETGFSNYEYTQIIKKRLLGVLNGTESDWNNWKWQMQNRICDADTLSSIIDLGATQKHQIEKTAKTYRWAISPYYLSLITKNHTDNPIFKMGVPDIRELVPGGIPDPMDEEHTSPAPLITRRYPDRLIINATNQCAMYCRHCQRRRNIGETDKNAGREDIQAALTYIASHPEIRDVLITGGDALLLSDKTLEWILAELYDLPHVEIVRIGTRVPVTLPQRITPALCEILAAYPPIYINTQFNHPLEITPDSKLACDRLVNAGVVLGNQAVLLRDINDDAHTMRKLNHELLKIRVRPYYIFHAKNVIGTNHWQTDLQTGLDIMNSLRGHTSGLANPTYIYNAPGGLGKIPVMPNYMMNRQGNTTYLRTWENKIVKVCDIDY</sequence>
<accession>A0A0E4GC26</accession>
<dbReference type="InterPro" id="IPR003739">
    <property type="entry name" value="Lys_aminomutase/Glu_NH3_mut"/>
</dbReference>
<keyword evidence="13" id="KW-1185">Reference proteome</keyword>
<keyword evidence="5 10" id="KW-0663">Pyridoxal phosphate</keyword>
<feature type="binding site" evidence="9">
    <location>
        <position position="169"/>
    </location>
    <ligand>
        <name>[4Fe-4S] cluster</name>
        <dbReference type="ChEBI" id="CHEBI:49883"/>
        <note>4Fe-4S-S-AdoMet</note>
    </ligand>
</feature>
<evidence type="ECO:0000313" key="13">
    <source>
        <dbReference type="Proteomes" id="UP000045545"/>
    </source>
</evidence>
<proteinExistence type="predicted"/>
<feature type="modified residue" description="N6-(pyridoxal phosphate)lysine" evidence="10">
    <location>
        <position position="381"/>
    </location>
</feature>
<keyword evidence="4 9" id="KW-0479">Metal-binding</keyword>
<protein>
    <submittedName>
        <fullName evidence="12">Aldolase-type TIM barrel</fullName>
    </submittedName>
</protein>
<dbReference type="Pfam" id="PF04055">
    <property type="entry name" value="Radical_SAM"/>
    <property type="match status" value="1"/>
</dbReference>
<reference evidence="12 13" key="1">
    <citation type="submission" date="2015-03" db="EMBL/GenBank/DDBJ databases">
        <authorList>
            <person name="Murphy D."/>
        </authorList>
    </citation>
    <scope>NUCLEOTIDE SEQUENCE [LARGE SCALE GENOMIC DNA]</scope>
    <source>
        <strain evidence="12 13">OL-4</strain>
    </source>
</reference>
<feature type="binding site" evidence="9">
    <location>
        <position position="173"/>
    </location>
    <ligand>
        <name>[4Fe-4S] cluster</name>
        <dbReference type="ChEBI" id="CHEBI:49883"/>
        <note>4Fe-4S-S-AdoMet</note>
    </ligand>
</feature>
<evidence type="ECO:0000256" key="4">
    <source>
        <dbReference type="ARBA" id="ARBA00022723"/>
    </source>
</evidence>
<dbReference type="Pfam" id="PF12544">
    <property type="entry name" value="LAM_C"/>
    <property type="match status" value="1"/>
</dbReference>
<dbReference type="InterPro" id="IPR013785">
    <property type="entry name" value="Aldolase_TIM"/>
</dbReference>
<dbReference type="GO" id="GO:0046872">
    <property type="term" value="F:metal ion binding"/>
    <property type="evidence" value="ECO:0007669"/>
    <property type="project" value="UniProtKB-KW"/>
</dbReference>
<dbReference type="PIRSF" id="PIRSF004911">
    <property type="entry name" value="DUF160"/>
    <property type="match status" value="1"/>
</dbReference>
<dbReference type="SFLD" id="SFLDG01070">
    <property type="entry name" value="PLP-dependent"/>
    <property type="match status" value="1"/>
</dbReference>
<organism evidence="12 13">
    <name type="scientific">Syntrophomonas zehnderi OL-4</name>
    <dbReference type="NCBI Taxonomy" id="690567"/>
    <lineage>
        <taxon>Bacteria</taxon>
        <taxon>Bacillati</taxon>
        <taxon>Bacillota</taxon>
        <taxon>Clostridia</taxon>
        <taxon>Eubacteriales</taxon>
        <taxon>Syntrophomonadaceae</taxon>
        <taxon>Syntrophomonas</taxon>
    </lineage>
</organism>
<evidence type="ECO:0000256" key="8">
    <source>
        <dbReference type="ARBA" id="ARBA00023235"/>
    </source>
</evidence>
<dbReference type="InterPro" id="IPR007197">
    <property type="entry name" value="rSAM"/>
</dbReference>
<evidence type="ECO:0000256" key="9">
    <source>
        <dbReference type="PIRSR" id="PIRSR004911-1"/>
    </source>
</evidence>
<dbReference type="Gene3D" id="6.10.140.1170">
    <property type="match status" value="1"/>
</dbReference>
<evidence type="ECO:0000256" key="5">
    <source>
        <dbReference type="ARBA" id="ARBA00022898"/>
    </source>
</evidence>
<dbReference type="RefSeq" id="WP_046497502.1">
    <property type="nucleotide sequence ID" value="NZ_CGIH01000027.1"/>
</dbReference>
<keyword evidence="7 9" id="KW-0411">Iron-sulfur</keyword>